<accession>A0A7E4ZX48</accession>
<name>A0A7E4ZX48_PANRE</name>
<dbReference type="SUPFAM" id="SSF57362">
    <property type="entry name" value="BPTI-like"/>
    <property type="match status" value="1"/>
</dbReference>
<evidence type="ECO:0000313" key="2">
    <source>
        <dbReference type="Proteomes" id="UP000492821"/>
    </source>
</evidence>
<organism evidence="2 3">
    <name type="scientific">Panagrellus redivivus</name>
    <name type="common">Microworm</name>
    <dbReference type="NCBI Taxonomy" id="6233"/>
    <lineage>
        <taxon>Eukaryota</taxon>
        <taxon>Metazoa</taxon>
        <taxon>Ecdysozoa</taxon>
        <taxon>Nematoda</taxon>
        <taxon>Chromadorea</taxon>
        <taxon>Rhabditida</taxon>
        <taxon>Tylenchina</taxon>
        <taxon>Panagrolaimomorpha</taxon>
        <taxon>Panagrolaimoidea</taxon>
        <taxon>Panagrolaimidae</taxon>
        <taxon>Panagrellus</taxon>
    </lineage>
</organism>
<dbReference type="WBParaSite" id="Pan_g22926.t1">
    <property type="protein sequence ID" value="Pan_g22926.t1"/>
    <property type="gene ID" value="Pan_g22926"/>
</dbReference>
<dbReference type="Proteomes" id="UP000492821">
    <property type="component" value="Unassembled WGS sequence"/>
</dbReference>
<keyword evidence="1" id="KW-0732">Signal</keyword>
<proteinExistence type="predicted"/>
<sequence>MWLLFAVINVMLHLVASGAKPMLTVPFFAMRKHSSSSRPTVFGGFSDIGAGGMSFGSKMSAGNKIVPVYAGLPDDSGSNVTGKLFPPTVPPPIIQLLSNPRPELPFFAKPAPMSSSNHRSSYQKQKNYRTKYNRVDHILPATRYRLSPRCFYDPPTVARPVPKGAKRSLITFYSFTPSAQLCEKFYVSRFSDAVGPNVYDSLLDCQIDCCPSPLCRTMG</sequence>
<dbReference type="GO" id="GO:0004867">
    <property type="term" value="F:serine-type endopeptidase inhibitor activity"/>
    <property type="evidence" value="ECO:0007669"/>
    <property type="project" value="InterPro"/>
</dbReference>
<reference evidence="2" key="1">
    <citation type="journal article" date="2013" name="Genetics">
        <title>The draft genome and transcriptome of Panagrellus redivivus are shaped by the harsh demands of a free-living lifestyle.</title>
        <authorList>
            <person name="Srinivasan J."/>
            <person name="Dillman A.R."/>
            <person name="Macchietto M.G."/>
            <person name="Heikkinen L."/>
            <person name="Lakso M."/>
            <person name="Fracchia K.M."/>
            <person name="Antoshechkin I."/>
            <person name="Mortazavi A."/>
            <person name="Wong G."/>
            <person name="Sternberg P.W."/>
        </authorList>
    </citation>
    <scope>NUCLEOTIDE SEQUENCE [LARGE SCALE GENOMIC DNA]</scope>
    <source>
        <strain evidence="2">MT8872</strain>
    </source>
</reference>
<evidence type="ECO:0000313" key="3">
    <source>
        <dbReference type="WBParaSite" id="Pan_g22926.t1"/>
    </source>
</evidence>
<dbReference type="AlphaFoldDB" id="A0A7E4ZX48"/>
<feature type="signal peptide" evidence="1">
    <location>
        <begin position="1"/>
        <end position="18"/>
    </location>
</feature>
<keyword evidence="2" id="KW-1185">Reference proteome</keyword>
<dbReference type="InterPro" id="IPR036880">
    <property type="entry name" value="Kunitz_BPTI_sf"/>
</dbReference>
<evidence type="ECO:0000256" key="1">
    <source>
        <dbReference type="SAM" id="SignalP"/>
    </source>
</evidence>
<reference evidence="3" key="2">
    <citation type="submission" date="2020-10" db="UniProtKB">
        <authorList>
            <consortium name="WormBaseParasite"/>
        </authorList>
    </citation>
    <scope>IDENTIFICATION</scope>
</reference>
<protein>
    <submittedName>
        <fullName evidence="3">BPTI/Kunitz inhibitor domain-containing protein</fullName>
    </submittedName>
</protein>
<feature type="chain" id="PRO_5028958810" evidence="1">
    <location>
        <begin position="19"/>
        <end position="219"/>
    </location>
</feature>